<accession>A0A1I2LY37</accession>
<protein>
    <submittedName>
        <fullName evidence="2">Sap, sulfolipid-1-addressing protein</fullName>
    </submittedName>
</protein>
<keyword evidence="1" id="KW-0472">Membrane</keyword>
<organism evidence="2 3">
    <name type="scientific">Actinoplanes philippinensis</name>
    <dbReference type="NCBI Taxonomy" id="35752"/>
    <lineage>
        <taxon>Bacteria</taxon>
        <taxon>Bacillati</taxon>
        <taxon>Actinomycetota</taxon>
        <taxon>Actinomycetes</taxon>
        <taxon>Micromonosporales</taxon>
        <taxon>Micromonosporaceae</taxon>
        <taxon>Actinoplanes</taxon>
    </lineage>
</organism>
<feature type="transmembrane region" description="Helical" evidence="1">
    <location>
        <begin position="37"/>
        <end position="62"/>
    </location>
</feature>
<feature type="transmembrane region" description="Helical" evidence="1">
    <location>
        <begin position="111"/>
        <end position="132"/>
    </location>
</feature>
<sequence length="263" mass="27704">MPVIAAASLQSRMPSRILRRTRPAAGPVIVTVMDATLAASLAVLALIDSTSFGTLLIPIWLLLHPGPVRWGRILIFLGTVAAFYFALGLIVTLSAGALLPQITALLATRPVQWTQLVLGVALFFWSFVLGRGEKPAGAGRMHRWRERALNDEGGALPLAGLALTAAAVEVGSMLPYIAAIGLITTAALPVATVTVTLAGYCLVMVTPALVLLAGRRVAGKRLDPLLDRVGRWMSSSETIAWIVGIVGFLLARDAAAKLMLIGS</sequence>
<keyword evidence="3" id="KW-1185">Reference proteome</keyword>
<feature type="transmembrane region" description="Helical" evidence="1">
    <location>
        <begin position="197"/>
        <end position="218"/>
    </location>
</feature>
<keyword evidence="1" id="KW-0812">Transmembrane</keyword>
<dbReference type="Pfam" id="PF11139">
    <property type="entry name" value="SfLAP"/>
    <property type="match status" value="1"/>
</dbReference>
<dbReference type="InterPro" id="IPR021315">
    <property type="entry name" value="Gap/Sap"/>
</dbReference>
<gene>
    <name evidence="2" type="ORF">SAMN05421541_12482</name>
</gene>
<dbReference type="STRING" id="35752.SAMN05421541_12482"/>
<reference evidence="2 3" key="1">
    <citation type="submission" date="2016-10" db="EMBL/GenBank/DDBJ databases">
        <authorList>
            <person name="de Groot N.N."/>
        </authorList>
    </citation>
    <scope>NUCLEOTIDE SEQUENCE [LARGE SCALE GENOMIC DNA]</scope>
    <source>
        <strain evidence="2 3">DSM 43019</strain>
    </source>
</reference>
<evidence type="ECO:0000313" key="2">
    <source>
        <dbReference type="EMBL" id="SFF83389.1"/>
    </source>
</evidence>
<evidence type="ECO:0000256" key="1">
    <source>
        <dbReference type="SAM" id="Phobius"/>
    </source>
</evidence>
<keyword evidence="1" id="KW-1133">Transmembrane helix</keyword>
<feature type="transmembrane region" description="Helical" evidence="1">
    <location>
        <begin position="153"/>
        <end position="177"/>
    </location>
</feature>
<feature type="transmembrane region" description="Helical" evidence="1">
    <location>
        <begin position="239"/>
        <end position="261"/>
    </location>
</feature>
<dbReference type="AlphaFoldDB" id="A0A1I2LY37"/>
<name>A0A1I2LY37_9ACTN</name>
<dbReference type="Proteomes" id="UP000199645">
    <property type="component" value="Unassembled WGS sequence"/>
</dbReference>
<evidence type="ECO:0000313" key="3">
    <source>
        <dbReference type="Proteomes" id="UP000199645"/>
    </source>
</evidence>
<feature type="transmembrane region" description="Helical" evidence="1">
    <location>
        <begin position="74"/>
        <end position="99"/>
    </location>
</feature>
<proteinExistence type="predicted"/>
<dbReference type="EMBL" id="FONV01000024">
    <property type="protein sequence ID" value="SFF83389.1"/>
    <property type="molecule type" value="Genomic_DNA"/>
</dbReference>